<feature type="transmembrane region" description="Helical" evidence="1">
    <location>
        <begin position="83"/>
        <end position="105"/>
    </location>
</feature>
<proteinExistence type="predicted"/>
<reference evidence="3" key="1">
    <citation type="submission" date="2017-04" db="EMBL/GenBank/DDBJ databases">
        <authorList>
            <person name="Varghese N."/>
            <person name="Submissions S."/>
        </authorList>
    </citation>
    <scope>NUCLEOTIDE SEQUENCE [LARGE SCALE GENOMIC DNA]</scope>
    <source>
        <strain evidence="3">VKM Ac-2510</strain>
    </source>
</reference>
<name>A0A1X7IUR0_9MICO</name>
<dbReference type="RefSeq" id="WP_085483286.1">
    <property type="nucleotide sequence ID" value="NZ_FXAY01000001.1"/>
</dbReference>
<keyword evidence="3" id="KW-1185">Reference proteome</keyword>
<evidence type="ECO:0000313" key="3">
    <source>
        <dbReference type="Proteomes" id="UP000193244"/>
    </source>
</evidence>
<keyword evidence="1" id="KW-1133">Transmembrane helix</keyword>
<keyword evidence="1" id="KW-0812">Transmembrane</keyword>
<dbReference type="Proteomes" id="UP000193244">
    <property type="component" value="Unassembled WGS sequence"/>
</dbReference>
<dbReference type="OrthoDB" id="5080267at2"/>
<organism evidence="2 3">
    <name type="scientific">Agreia pratensis</name>
    <dbReference type="NCBI Taxonomy" id="150121"/>
    <lineage>
        <taxon>Bacteria</taxon>
        <taxon>Bacillati</taxon>
        <taxon>Actinomycetota</taxon>
        <taxon>Actinomycetes</taxon>
        <taxon>Micrococcales</taxon>
        <taxon>Microbacteriaceae</taxon>
        <taxon>Agreia</taxon>
    </lineage>
</organism>
<accession>A0A1X7IUR0</accession>
<dbReference type="AlphaFoldDB" id="A0A1X7IUR0"/>
<dbReference type="EMBL" id="FXAY01000001">
    <property type="protein sequence ID" value="SMG18945.1"/>
    <property type="molecule type" value="Genomic_DNA"/>
</dbReference>
<sequence length="108" mass="11176">MTSTPALARPTDDSTGPLTWLSPEAKLWVASRRGDFAGFVEFVDGHYDVTDARGAHVASCGTLHQAQDLVEHSTRRASAVKTLAFVAVGTGAVAVSALAIGLGIINLG</sequence>
<evidence type="ECO:0000256" key="1">
    <source>
        <dbReference type="SAM" id="Phobius"/>
    </source>
</evidence>
<protein>
    <submittedName>
        <fullName evidence="2">Uncharacterized protein</fullName>
    </submittedName>
</protein>
<evidence type="ECO:0000313" key="2">
    <source>
        <dbReference type="EMBL" id="SMG18945.1"/>
    </source>
</evidence>
<gene>
    <name evidence="2" type="ORF">SAMN06296010_0906</name>
</gene>
<keyword evidence="1" id="KW-0472">Membrane</keyword>